<dbReference type="SMART" id="SM00954">
    <property type="entry name" value="RelA_SpoT"/>
    <property type="match status" value="1"/>
</dbReference>
<dbReference type="GO" id="GO:0015969">
    <property type="term" value="P:guanosine tetraphosphate metabolic process"/>
    <property type="evidence" value="ECO:0007669"/>
    <property type="project" value="InterPro"/>
</dbReference>
<evidence type="ECO:0000256" key="1">
    <source>
        <dbReference type="ARBA" id="ARBA00025704"/>
    </source>
</evidence>
<comment type="pathway">
    <text evidence="1">Purine metabolism.</text>
</comment>
<gene>
    <name evidence="6" type="ORF">F9K24_20530</name>
</gene>
<dbReference type="InterPro" id="IPR002912">
    <property type="entry name" value="ACT_dom"/>
</dbReference>
<accession>A0A833GXV1</accession>
<dbReference type="InterPro" id="IPR004811">
    <property type="entry name" value="RelA/Spo_fam"/>
</dbReference>
<dbReference type="InterPro" id="IPR007685">
    <property type="entry name" value="RelA_SpoT"/>
</dbReference>
<dbReference type="PANTHER" id="PTHR21262:SF31">
    <property type="entry name" value="GTP PYROPHOSPHOKINASE"/>
    <property type="match status" value="1"/>
</dbReference>
<dbReference type="Gene3D" id="3.30.70.260">
    <property type="match status" value="1"/>
</dbReference>
<dbReference type="InterPro" id="IPR045600">
    <property type="entry name" value="RelA/SpoT_AH_RIS"/>
</dbReference>
<dbReference type="InterPro" id="IPR004095">
    <property type="entry name" value="TGS"/>
</dbReference>
<dbReference type="Pfam" id="PF02824">
    <property type="entry name" value="TGS"/>
    <property type="match status" value="1"/>
</dbReference>
<feature type="domain" description="TGS" evidence="5">
    <location>
        <begin position="405"/>
        <end position="468"/>
    </location>
</feature>
<dbReference type="SMART" id="SM00471">
    <property type="entry name" value="HDc"/>
    <property type="match status" value="1"/>
</dbReference>
<evidence type="ECO:0000313" key="7">
    <source>
        <dbReference type="Proteomes" id="UP000460298"/>
    </source>
</evidence>
<reference evidence="6 7" key="1">
    <citation type="submission" date="2019-10" db="EMBL/GenBank/DDBJ databases">
        <title>Extracellular Electron Transfer in a Candidatus Methanoperedens spp. Enrichment Culture.</title>
        <authorList>
            <person name="Berger S."/>
            <person name="Rangel Shaw D."/>
            <person name="Berben T."/>
            <person name="In 'T Zandt M."/>
            <person name="Frank J."/>
            <person name="Reimann J."/>
            <person name="Jetten M.S.M."/>
            <person name="Welte C.U."/>
        </authorList>
    </citation>
    <scope>NUCLEOTIDE SEQUENCE [LARGE SCALE GENOMIC DNA]</scope>
    <source>
        <strain evidence="6">SB12</strain>
    </source>
</reference>
<dbReference type="InterPro" id="IPR033655">
    <property type="entry name" value="TGS_RelA/SpoT"/>
</dbReference>
<keyword evidence="6" id="KW-0378">Hydrolase</keyword>
<dbReference type="Gene3D" id="3.30.460.10">
    <property type="entry name" value="Beta Polymerase, domain 2"/>
    <property type="match status" value="1"/>
</dbReference>
<dbReference type="InterPro" id="IPR006674">
    <property type="entry name" value="HD_domain"/>
</dbReference>
<dbReference type="Pfam" id="PF19296">
    <property type="entry name" value="RelA_AH_RIS"/>
    <property type="match status" value="1"/>
</dbReference>
<dbReference type="CDD" id="cd05399">
    <property type="entry name" value="NT_Rel-Spo_like"/>
    <property type="match status" value="1"/>
</dbReference>
<name>A0A833GXV1_9LEPT</name>
<dbReference type="GO" id="GO:0005886">
    <property type="term" value="C:plasma membrane"/>
    <property type="evidence" value="ECO:0007669"/>
    <property type="project" value="TreeGrafter"/>
</dbReference>
<protein>
    <submittedName>
        <fullName evidence="6">Bifunctional (P)ppGpp synthetase/guanosine-3',5'-bis(Diphosphate) 3'-pyrophosphohydrolase</fullName>
    </submittedName>
</protein>
<dbReference type="PROSITE" id="PS51880">
    <property type="entry name" value="TGS"/>
    <property type="match status" value="1"/>
</dbReference>
<dbReference type="PANTHER" id="PTHR21262">
    <property type="entry name" value="GUANOSINE-3',5'-BIS DIPHOSPHATE 3'-PYROPHOSPHOHYDROLASE"/>
    <property type="match status" value="1"/>
</dbReference>
<dbReference type="AlphaFoldDB" id="A0A833GXV1"/>
<dbReference type="InterPro" id="IPR043519">
    <property type="entry name" value="NT_sf"/>
</dbReference>
<dbReference type="Pfam" id="PF04607">
    <property type="entry name" value="RelA_SpoT"/>
    <property type="match status" value="1"/>
</dbReference>
<sequence length="695" mass="79431">MLLEKPQGFRVLQSYRALLQLIREKNPSVDLRTIRRAFLFAHRAHKDQRRLSGEPYIIHPVAVARSLAEMGLDTATIAAALLHDVVEDTSFGEDSIRREFGEEVNMLVRAVTKISLVKKDSMKDQKPSSELKAREAAENIRLMLLATTRDVRVILIKLADKLHNMQTLGFQKPHKVERIAREVIDIYAPIAGRLGMFRMKSELEDLAFGALQPEEFETLQSELKHSRGDLEVFLKKITSILKQRLADIQLTARIDGRAKHLYSVYSKMQKYGKGIHEIYDLRGVRIIVDEIRDCYGALGIVHTLWPPLPGRFKDYIAMPKSNGYQSLHTTVVGPDGRPLEVQIRTQEMDERAEHGIAAHWLYKNDMRAERGDQGKLEWLRTLSRITQEFQGDSKDFIEDLRDELNPKDVYVFTPKGDIINLPQGSTVLDFAFRIHTDIGLRCKSAKVNDRIVPLRTELRSGDRIEIVTHGEPRPSPVWLRYLKSQGARQKVRGFFRRFEDETALPGDSRTEVPDRPAKTRDLKELREIRIRRKTSTNPKDVPIEVAGNTDIPVRYAGCCSPVPGDRIVGFITRGRGVTIHRADCKHLPAEKGDQDRFIQVRWEGLTETYPVGIEISARDRQGLYLDLVQAISRTQTNILKAEADIPKHQNGTMKARFLVEVEHVDHLNEIIESMSQVSGVVDVKRQAERREEKKA</sequence>
<evidence type="ECO:0000256" key="2">
    <source>
        <dbReference type="RuleBase" id="RU003847"/>
    </source>
</evidence>
<dbReference type="InterPro" id="IPR012675">
    <property type="entry name" value="Beta-grasp_dom_sf"/>
</dbReference>
<dbReference type="Proteomes" id="UP000460298">
    <property type="component" value="Unassembled WGS sequence"/>
</dbReference>
<comment type="caution">
    <text evidence="6">The sequence shown here is derived from an EMBL/GenBank/DDBJ whole genome shotgun (WGS) entry which is preliminary data.</text>
</comment>
<dbReference type="SUPFAM" id="SSF55021">
    <property type="entry name" value="ACT-like"/>
    <property type="match status" value="1"/>
</dbReference>
<dbReference type="CDD" id="cd04876">
    <property type="entry name" value="ACT_RelA-SpoT"/>
    <property type="match status" value="1"/>
</dbReference>
<feature type="domain" description="ACT" evidence="3">
    <location>
        <begin position="612"/>
        <end position="688"/>
    </location>
</feature>
<dbReference type="InterPro" id="IPR045865">
    <property type="entry name" value="ACT-like_dom_sf"/>
</dbReference>
<dbReference type="SUPFAM" id="SSF109604">
    <property type="entry name" value="HD-domain/PDEase-like"/>
    <property type="match status" value="1"/>
</dbReference>
<dbReference type="CDD" id="cd00077">
    <property type="entry name" value="HDc"/>
    <property type="match status" value="1"/>
</dbReference>
<dbReference type="SUPFAM" id="SSF81301">
    <property type="entry name" value="Nucleotidyltransferase"/>
    <property type="match status" value="1"/>
</dbReference>
<dbReference type="SUPFAM" id="SSF81271">
    <property type="entry name" value="TGS-like"/>
    <property type="match status" value="1"/>
</dbReference>
<comment type="function">
    <text evidence="2">In eubacteria ppGpp (guanosine 3'-diphosphate 5'-diphosphate) is a mediator of the stringent response that coordinates a variety of cellular activities in response to changes in nutritional abundance.</text>
</comment>
<comment type="similarity">
    <text evidence="2">Belongs to the relA/spoT family.</text>
</comment>
<dbReference type="PROSITE" id="PS51831">
    <property type="entry name" value="HD"/>
    <property type="match status" value="1"/>
</dbReference>
<dbReference type="CDD" id="cd01668">
    <property type="entry name" value="TGS_RSH"/>
    <property type="match status" value="1"/>
</dbReference>
<dbReference type="GO" id="GO:0015949">
    <property type="term" value="P:nucleobase-containing small molecule interconversion"/>
    <property type="evidence" value="ECO:0007669"/>
    <property type="project" value="UniProtKB-ARBA"/>
</dbReference>
<dbReference type="FunFam" id="1.10.3210.10:FF:000001">
    <property type="entry name" value="GTP pyrophosphokinase RelA"/>
    <property type="match status" value="1"/>
</dbReference>
<evidence type="ECO:0000259" key="3">
    <source>
        <dbReference type="PROSITE" id="PS51671"/>
    </source>
</evidence>
<evidence type="ECO:0000313" key="6">
    <source>
        <dbReference type="EMBL" id="KAB2929204.1"/>
    </source>
</evidence>
<proteinExistence type="inferred from homology"/>
<dbReference type="Pfam" id="PF13328">
    <property type="entry name" value="HD_4"/>
    <property type="match status" value="1"/>
</dbReference>
<dbReference type="EMBL" id="WBUI01000035">
    <property type="protein sequence ID" value="KAB2929204.1"/>
    <property type="molecule type" value="Genomic_DNA"/>
</dbReference>
<dbReference type="InterPro" id="IPR003607">
    <property type="entry name" value="HD/PDEase_dom"/>
</dbReference>
<feature type="domain" description="HD" evidence="4">
    <location>
        <begin position="56"/>
        <end position="165"/>
    </location>
</feature>
<dbReference type="Pfam" id="PF13291">
    <property type="entry name" value="ACT_4"/>
    <property type="match status" value="1"/>
</dbReference>
<dbReference type="Gene3D" id="3.10.20.30">
    <property type="match status" value="1"/>
</dbReference>
<evidence type="ECO:0000259" key="4">
    <source>
        <dbReference type="PROSITE" id="PS51831"/>
    </source>
</evidence>
<dbReference type="InterPro" id="IPR012676">
    <property type="entry name" value="TGS-like"/>
</dbReference>
<dbReference type="Gene3D" id="1.10.3210.10">
    <property type="entry name" value="Hypothetical protein af1432"/>
    <property type="match status" value="1"/>
</dbReference>
<dbReference type="GO" id="GO:0016787">
    <property type="term" value="F:hydrolase activity"/>
    <property type="evidence" value="ECO:0007669"/>
    <property type="project" value="UniProtKB-KW"/>
</dbReference>
<dbReference type="NCBIfam" id="TIGR00691">
    <property type="entry name" value="spoT_relA"/>
    <property type="match status" value="1"/>
</dbReference>
<evidence type="ECO:0000259" key="5">
    <source>
        <dbReference type="PROSITE" id="PS51880"/>
    </source>
</evidence>
<dbReference type="PROSITE" id="PS51671">
    <property type="entry name" value="ACT"/>
    <property type="match status" value="1"/>
</dbReference>
<organism evidence="6 7">
    <name type="scientific">Leptonema illini</name>
    <dbReference type="NCBI Taxonomy" id="183"/>
    <lineage>
        <taxon>Bacteria</taxon>
        <taxon>Pseudomonadati</taxon>
        <taxon>Spirochaetota</taxon>
        <taxon>Spirochaetia</taxon>
        <taxon>Leptospirales</taxon>
        <taxon>Leptospiraceae</taxon>
        <taxon>Leptonema</taxon>
    </lineage>
</organism>
<dbReference type="FunFam" id="3.30.460.10:FF:000001">
    <property type="entry name" value="GTP pyrophosphokinase RelA"/>
    <property type="match status" value="1"/>
</dbReference>
<dbReference type="FunFam" id="3.10.20.30:FF:000002">
    <property type="entry name" value="GTP pyrophosphokinase (RelA/SpoT)"/>
    <property type="match status" value="1"/>
</dbReference>